<dbReference type="PANTHER" id="PTHR48078">
    <property type="entry name" value="THREONINE DEHYDRATASE, MITOCHONDRIAL-RELATED"/>
    <property type="match status" value="1"/>
</dbReference>
<dbReference type="InterPro" id="IPR000634">
    <property type="entry name" value="Ser/Thr_deHydtase_PyrdxlP-BS"/>
</dbReference>
<dbReference type="PROSITE" id="PS00165">
    <property type="entry name" value="DEHYDRATASE_SER_THR"/>
    <property type="match status" value="1"/>
</dbReference>
<dbReference type="GO" id="GO:0006565">
    <property type="term" value="P:L-serine catabolic process"/>
    <property type="evidence" value="ECO:0007669"/>
    <property type="project" value="TreeGrafter"/>
</dbReference>
<evidence type="ECO:0000256" key="3">
    <source>
        <dbReference type="ARBA" id="ARBA00023239"/>
    </source>
</evidence>
<protein>
    <submittedName>
        <fullName evidence="5">Threonine synthase</fullName>
    </submittedName>
</protein>
<dbReference type="GO" id="GO:0004794">
    <property type="term" value="F:threonine deaminase activity"/>
    <property type="evidence" value="ECO:0007669"/>
    <property type="project" value="TreeGrafter"/>
</dbReference>
<dbReference type="AlphaFoldDB" id="A0A4R8M7X4"/>
<dbReference type="PANTHER" id="PTHR48078:SF6">
    <property type="entry name" value="L-THREONINE DEHYDRATASE CATABOLIC TDCB"/>
    <property type="match status" value="1"/>
</dbReference>
<dbReference type="EMBL" id="SORI01000011">
    <property type="protein sequence ID" value="TDY59696.1"/>
    <property type="molecule type" value="Genomic_DNA"/>
</dbReference>
<dbReference type="GO" id="GO:0009097">
    <property type="term" value="P:isoleucine biosynthetic process"/>
    <property type="evidence" value="ECO:0007669"/>
    <property type="project" value="TreeGrafter"/>
</dbReference>
<evidence type="ECO:0000313" key="6">
    <source>
        <dbReference type="Proteomes" id="UP000295066"/>
    </source>
</evidence>
<evidence type="ECO:0000313" key="5">
    <source>
        <dbReference type="EMBL" id="TDY59696.1"/>
    </source>
</evidence>
<keyword evidence="3" id="KW-0456">Lyase</keyword>
<dbReference type="Gene3D" id="3.40.50.1100">
    <property type="match status" value="2"/>
</dbReference>
<dbReference type="GO" id="GO:0003941">
    <property type="term" value="F:L-serine ammonia-lyase activity"/>
    <property type="evidence" value="ECO:0007669"/>
    <property type="project" value="TreeGrafter"/>
</dbReference>
<dbReference type="GO" id="GO:0006567">
    <property type="term" value="P:L-threonine catabolic process"/>
    <property type="evidence" value="ECO:0007669"/>
    <property type="project" value="TreeGrafter"/>
</dbReference>
<dbReference type="Proteomes" id="UP000295066">
    <property type="component" value="Unassembled WGS sequence"/>
</dbReference>
<evidence type="ECO:0000256" key="1">
    <source>
        <dbReference type="ARBA" id="ARBA00001933"/>
    </source>
</evidence>
<dbReference type="InterPro" id="IPR050147">
    <property type="entry name" value="Ser/Thr_Dehydratase"/>
</dbReference>
<keyword evidence="6" id="KW-1185">Reference proteome</keyword>
<keyword evidence="2" id="KW-0663">Pyridoxal phosphate</keyword>
<name>A0A4R8M7X4_9BACT</name>
<accession>A0A4R8M7X4</accession>
<comment type="caution">
    <text evidence="5">The sequence shown here is derived from an EMBL/GenBank/DDBJ whole genome shotgun (WGS) entry which is preliminary data.</text>
</comment>
<sequence length="380" mass="41160">MMLQCSLCGAAVREDSLLWRCGCGAPFKADFGGIPPMNRKRIRSGEQGMWRYGASLPLERPEEKVSFGEGWTPLVREEWNGMKLFLKLDFACPTGSYKDRGMAYLVSRLRDQGIHEVIEDSSGNAGASMAAYCARAGIRCRVFVPSYTSEGKCVQVASYGAELERVPGTREDTTRAAEKAAETAFYASHNWSPWFAHGIKTFAFELWEQLGFTAPDAVLLPAGQGSLVLGCALAFEELLSSGEIETLPKIFALQPKNCAPLEEAFREGKPIPGKVRKTETIAEGISSAEPVRGREVLEAVRKSGGAVLSFSDREIWDGFVKLARRGYFVEPTSAIVAAAAERLSRDGGVGRRDTVAAVLTGSGLKGSGKILSLFASPPED</sequence>
<dbReference type="Pfam" id="PF00291">
    <property type="entry name" value="PALP"/>
    <property type="match status" value="1"/>
</dbReference>
<dbReference type="InterPro" id="IPR001926">
    <property type="entry name" value="TrpB-like_PALP"/>
</dbReference>
<organism evidence="5 6">
    <name type="scientific">Aminivibrio pyruvatiphilus</name>
    <dbReference type="NCBI Taxonomy" id="1005740"/>
    <lineage>
        <taxon>Bacteria</taxon>
        <taxon>Thermotogati</taxon>
        <taxon>Synergistota</taxon>
        <taxon>Synergistia</taxon>
        <taxon>Synergistales</taxon>
        <taxon>Aminobacteriaceae</taxon>
        <taxon>Aminivibrio</taxon>
    </lineage>
</organism>
<evidence type="ECO:0000256" key="2">
    <source>
        <dbReference type="ARBA" id="ARBA00022898"/>
    </source>
</evidence>
<feature type="domain" description="Tryptophan synthase beta chain-like PALP" evidence="4">
    <location>
        <begin position="65"/>
        <end position="361"/>
    </location>
</feature>
<dbReference type="GO" id="GO:0030170">
    <property type="term" value="F:pyridoxal phosphate binding"/>
    <property type="evidence" value="ECO:0007669"/>
    <property type="project" value="InterPro"/>
</dbReference>
<comment type="cofactor">
    <cofactor evidence="1">
        <name>pyridoxal 5'-phosphate</name>
        <dbReference type="ChEBI" id="CHEBI:597326"/>
    </cofactor>
</comment>
<dbReference type="InterPro" id="IPR036052">
    <property type="entry name" value="TrpB-like_PALP_sf"/>
</dbReference>
<dbReference type="SUPFAM" id="SSF53686">
    <property type="entry name" value="Tryptophan synthase beta subunit-like PLP-dependent enzymes"/>
    <property type="match status" value="1"/>
</dbReference>
<dbReference type="CDD" id="cd01563">
    <property type="entry name" value="Thr-synth_1"/>
    <property type="match status" value="1"/>
</dbReference>
<evidence type="ECO:0000259" key="4">
    <source>
        <dbReference type="Pfam" id="PF00291"/>
    </source>
</evidence>
<gene>
    <name evidence="5" type="ORF">C8D99_11130</name>
</gene>
<reference evidence="5 6" key="1">
    <citation type="submission" date="2019-03" db="EMBL/GenBank/DDBJ databases">
        <title>Genomic Encyclopedia of Type Strains, Phase IV (KMG-IV): sequencing the most valuable type-strain genomes for metagenomic binning, comparative biology and taxonomic classification.</title>
        <authorList>
            <person name="Goeker M."/>
        </authorList>
    </citation>
    <scope>NUCLEOTIDE SEQUENCE [LARGE SCALE GENOMIC DNA]</scope>
    <source>
        <strain evidence="5 6">DSM 25964</strain>
    </source>
</reference>
<proteinExistence type="predicted"/>